<evidence type="ECO:0000259" key="5">
    <source>
        <dbReference type="PROSITE" id="PS51214"/>
    </source>
</evidence>
<dbReference type="Pfam" id="PF00514">
    <property type="entry name" value="Arm"/>
    <property type="match status" value="2"/>
</dbReference>
<dbReference type="OrthoDB" id="29145at2759"/>
<dbReference type="Proteomes" id="UP000094236">
    <property type="component" value="Unassembled WGS sequence"/>
</dbReference>
<dbReference type="Pfam" id="PF01749">
    <property type="entry name" value="IBB"/>
    <property type="match status" value="1"/>
</dbReference>
<organism evidence="6 7">
    <name type="scientific">Pachysolen tannophilus NRRL Y-2460</name>
    <dbReference type="NCBI Taxonomy" id="669874"/>
    <lineage>
        <taxon>Eukaryota</taxon>
        <taxon>Fungi</taxon>
        <taxon>Dikarya</taxon>
        <taxon>Ascomycota</taxon>
        <taxon>Saccharomycotina</taxon>
        <taxon>Pichiomycetes</taxon>
        <taxon>Pachysolenaceae</taxon>
        <taxon>Pachysolen</taxon>
    </lineage>
</organism>
<dbReference type="InterPro" id="IPR036975">
    <property type="entry name" value="Importin-a_IBB_sf"/>
</dbReference>
<dbReference type="GO" id="GO:0061608">
    <property type="term" value="F:nuclear import signal receptor activity"/>
    <property type="evidence" value="ECO:0007669"/>
    <property type="project" value="InterPro"/>
</dbReference>
<dbReference type="SUPFAM" id="SSF48371">
    <property type="entry name" value="ARM repeat"/>
    <property type="match status" value="1"/>
</dbReference>
<name>A0A1E4TQ41_PACTA</name>
<dbReference type="AlphaFoldDB" id="A0A1E4TQ41"/>
<proteinExistence type="inferred from homology"/>
<comment type="similarity">
    <text evidence="1">Belongs to the importin alpha family.</text>
</comment>
<dbReference type="STRING" id="669874.A0A1E4TQ41"/>
<evidence type="ECO:0000256" key="1">
    <source>
        <dbReference type="ARBA" id="ARBA00010394"/>
    </source>
</evidence>
<keyword evidence="3" id="KW-0653">Protein transport</keyword>
<gene>
    <name evidence="6" type="ORF">PACTADRAFT_4769</name>
</gene>
<protein>
    <recommendedName>
        <fullName evidence="5">IBB domain-containing protein</fullName>
    </recommendedName>
</protein>
<dbReference type="Gene3D" id="1.20.5.690">
    <property type="entry name" value="Importin-alpha, importin-beta-binding domain"/>
    <property type="match status" value="1"/>
</dbReference>
<evidence type="ECO:0000256" key="2">
    <source>
        <dbReference type="ARBA" id="ARBA00022448"/>
    </source>
</evidence>
<keyword evidence="7" id="KW-1185">Reference proteome</keyword>
<dbReference type="GO" id="GO:0006606">
    <property type="term" value="P:protein import into nucleus"/>
    <property type="evidence" value="ECO:0007669"/>
    <property type="project" value="InterPro"/>
</dbReference>
<dbReference type="InterPro" id="IPR000225">
    <property type="entry name" value="Armadillo"/>
</dbReference>
<dbReference type="InterPro" id="IPR016024">
    <property type="entry name" value="ARM-type_fold"/>
</dbReference>
<dbReference type="SMART" id="SM00185">
    <property type="entry name" value="ARM"/>
    <property type="match status" value="7"/>
</dbReference>
<dbReference type="PANTHER" id="PTHR23316">
    <property type="entry name" value="IMPORTIN ALPHA"/>
    <property type="match status" value="1"/>
</dbReference>
<accession>A0A1E4TQ41</accession>
<dbReference type="EMBL" id="KV454017">
    <property type="protein sequence ID" value="ODV93871.1"/>
    <property type="molecule type" value="Genomic_DNA"/>
</dbReference>
<feature type="domain" description="IBB" evidence="5">
    <location>
        <begin position="1"/>
        <end position="68"/>
    </location>
</feature>
<dbReference type="InterPro" id="IPR002652">
    <property type="entry name" value="Importin-a_IBB"/>
</dbReference>
<reference evidence="7" key="1">
    <citation type="submission" date="2016-05" db="EMBL/GenBank/DDBJ databases">
        <title>Comparative genomics of biotechnologically important yeasts.</title>
        <authorList>
            <consortium name="DOE Joint Genome Institute"/>
            <person name="Riley R."/>
            <person name="Haridas S."/>
            <person name="Wolfe K.H."/>
            <person name="Lopes M.R."/>
            <person name="Hittinger C.T."/>
            <person name="Goker M."/>
            <person name="Salamov A."/>
            <person name="Wisecaver J."/>
            <person name="Long T.M."/>
            <person name="Aerts A.L."/>
            <person name="Barry K."/>
            <person name="Choi C."/>
            <person name="Clum A."/>
            <person name="Coughlan A.Y."/>
            <person name="Deshpande S."/>
            <person name="Douglass A.P."/>
            <person name="Hanson S.J."/>
            <person name="Klenk H.-P."/>
            <person name="Labutti K."/>
            <person name="Lapidus A."/>
            <person name="Lindquist E."/>
            <person name="Lipzen A."/>
            <person name="Meier-Kolthoff J.P."/>
            <person name="Ohm R.A."/>
            <person name="Otillar R.P."/>
            <person name="Pangilinan J."/>
            <person name="Peng Y."/>
            <person name="Rokas A."/>
            <person name="Rosa C.A."/>
            <person name="Scheuner C."/>
            <person name="Sibirny A.A."/>
            <person name="Slot J.C."/>
            <person name="Stielow J.B."/>
            <person name="Sun H."/>
            <person name="Kurtzman C.P."/>
            <person name="Blackwell M."/>
            <person name="Grigoriev I.V."/>
            <person name="Jeffries T.W."/>
        </authorList>
    </citation>
    <scope>NUCLEOTIDE SEQUENCE [LARGE SCALE GENOMIC DNA]</scope>
    <source>
        <strain evidence="7">NRRL Y-2460</strain>
    </source>
</reference>
<evidence type="ECO:0000256" key="4">
    <source>
        <dbReference type="PROSITE-ProRule" id="PRU00561"/>
    </source>
</evidence>
<dbReference type="PROSITE" id="PS51214">
    <property type="entry name" value="IBB"/>
    <property type="match status" value="1"/>
</dbReference>
<evidence type="ECO:0000313" key="6">
    <source>
        <dbReference type="EMBL" id="ODV93871.1"/>
    </source>
</evidence>
<dbReference type="Gene3D" id="1.25.10.10">
    <property type="entry name" value="Leucine-rich Repeat Variant"/>
    <property type="match status" value="1"/>
</dbReference>
<evidence type="ECO:0000313" key="7">
    <source>
        <dbReference type="Proteomes" id="UP000094236"/>
    </source>
</evidence>
<dbReference type="InterPro" id="IPR011989">
    <property type="entry name" value="ARM-like"/>
</dbReference>
<evidence type="ECO:0000256" key="3">
    <source>
        <dbReference type="ARBA" id="ARBA00022927"/>
    </source>
</evidence>
<keyword evidence="2 4" id="KW-0813">Transport</keyword>
<sequence>MDMDTTTRFIPDHRKNNFKNRDRFQADELRRRRQGNQVSLRKQKKEEQLMKIRKIHKKRLEEEVGNNDENQELRIEDNGNCQYSNPSLIPVLQDILFNLQATNDAEKQFSSLCAFRDLLSSSANSNCIPPLDESISLGFIPILIGFLERNDEKFQYESLWSLTNIACGNTNHTRYLIEEGNILPVLMGLLQSTTNLKIKEEAIWCLGNLCIDNLNAEEVRNYIIISGGIVKLIEILLMEDNPQQFGSIDSSSSSFSLKRKASWVFMQLCKTDRYGRLPSSNWNVLRYVIPQLYSMLNHPEQDPMVLKDLLMAIEFLSNELLTNIRSSILMDFKIHELIIKDFLKLKKHRELKSHCIQIMKNIITATSQKATPILVECGLLKDLLIIFTSSAESINLKRDCCSLIGLINKCSPEMIYAIFDTNLIPPLIHLLVHGDYQTRTEACLAICNAIQYSSSQQEQLTTIDMPKALPKSSVEIIPFLVKQGIFKPLCDLLFIATTDVQQVILNSLDKILATGEYLSQKGYLQNYNQANEYAIFFEDCGGVTILETLMNDFMNGNDDDDNGNGNGGYNEELVRSIEALFENYINNKNEFYPASLNHDAPSAVFKPNCNFINVINNNSHNLINSNVAGTTGMNGNQSFRFGNIEDSNTDGTNDIVSSLEPKIGDNGFFEFG</sequence>